<dbReference type="InterPro" id="IPR029016">
    <property type="entry name" value="GAF-like_dom_sf"/>
</dbReference>
<dbReference type="InterPro" id="IPR000014">
    <property type="entry name" value="PAS"/>
</dbReference>
<dbReference type="NCBIfam" id="TIGR00229">
    <property type="entry name" value="sensory_box"/>
    <property type="match status" value="4"/>
</dbReference>
<dbReference type="Proteomes" id="UP000593910">
    <property type="component" value="Chromosome"/>
</dbReference>
<dbReference type="SUPFAM" id="SSF55785">
    <property type="entry name" value="PYP-like sensor domain (PAS domain)"/>
    <property type="match status" value="6"/>
</dbReference>
<dbReference type="Gene3D" id="3.30.450.20">
    <property type="entry name" value="PAS domain"/>
    <property type="match status" value="6"/>
</dbReference>
<evidence type="ECO:0000313" key="6">
    <source>
        <dbReference type="EMBL" id="QOP40763.1"/>
    </source>
</evidence>
<dbReference type="PANTHER" id="PTHR43155">
    <property type="entry name" value="CYCLIC DI-GMP PHOSPHODIESTERASE PA4108-RELATED"/>
    <property type="match status" value="1"/>
</dbReference>
<dbReference type="InterPro" id="IPR003607">
    <property type="entry name" value="HD/PDEase_dom"/>
</dbReference>
<dbReference type="Pfam" id="PF08448">
    <property type="entry name" value="PAS_4"/>
    <property type="match status" value="2"/>
</dbReference>
<dbReference type="SMART" id="SM00471">
    <property type="entry name" value="HDc"/>
    <property type="match status" value="1"/>
</dbReference>
<feature type="domain" description="PAS" evidence="2">
    <location>
        <begin position="632"/>
        <end position="686"/>
    </location>
</feature>
<dbReference type="InterPro" id="IPR013767">
    <property type="entry name" value="PAS_fold"/>
</dbReference>
<dbReference type="InterPro" id="IPR001610">
    <property type="entry name" value="PAC"/>
</dbReference>
<dbReference type="SMART" id="SM00086">
    <property type="entry name" value="PAC"/>
    <property type="match status" value="3"/>
</dbReference>
<dbReference type="SMART" id="SM00065">
    <property type="entry name" value="GAF"/>
    <property type="match status" value="1"/>
</dbReference>
<dbReference type="InterPro" id="IPR003018">
    <property type="entry name" value="GAF"/>
</dbReference>
<feature type="domain" description="PAS" evidence="2">
    <location>
        <begin position="386"/>
        <end position="457"/>
    </location>
</feature>
<dbReference type="EMBL" id="CP041165">
    <property type="protein sequence ID" value="QOP40763.1"/>
    <property type="molecule type" value="Genomic_DNA"/>
</dbReference>
<feature type="domain" description="PAS" evidence="2">
    <location>
        <begin position="509"/>
        <end position="578"/>
    </location>
</feature>
<dbReference type="Pfam" id="PF00989">
    <property type="entry name" value="PAS"/>
    <property type="match status" value="2"/>
</dbReference>
<feature type="domain" description="PAC" evidence="3">
    <location>
        <begin position="457"/>
        <end position="512"/>
    </location>
</feature>
<dbReference type="PROSITE" id="PS51831">
    <property type="entry name" value="HD"/>
    <property type="match status" value="1"/>
</dbReference>
<name>A0A7M1ATL5_9BACT</name>
<dbReference type="KEGG" id="smax:FJR03_03005"/>
<dbReference type="RefSeq" id="WP_193114185.1">
    <property type="nucleotide sequence ID" value="NZ_CP041165.1"/>
</dbReference>
<gene>
    <name evidence="6" type="ORF">FJR03_03005</name>
</gene>
<dbReference type="Pfam" id="PF13426">
    <property type="entry name" value="PAS_9"/>
    <property type="match status" value="1"/>
</dbReference>
<evidence type="ECO:0000259" key="3">
    <source>
        <dbReference type="PROSITE" id="PS50113"/>
    </source>
</evidence>
<dbReference type="InterPro" id="IPR035965">
    <property type="entry name" value="PAS-like_dom_sf"/>
</dbReference>
<dbReference type="Pfam" id="PF13185">
    <property type="entry name" value="GAF_2"/>
    <property type="match status" value="1"/>
</dbReference>
<dbReference type="Gene3D" id="3.30.450.40">
    <property type="match status" value="1"/>
</dbReference>
<dbReference type="SUPFAM" id="SSF109604">
    <property type="entry name" value="HD-domain/PDEase-like"/>
    <property type="match status" value="1"/>
</dbReference>
<dbReference type="Pfam" id="PF13487">
    <property type="entry name" value="HD_5"/>
    <property type="match status" value="1"/>
</dbReference>
<organism evidence="6 7">
    <name type="scientific">Sulfurimonas marina</name>
    <dbReference type="NCBI Taxonomy" id="2590551"/>
    <lineage>
        <taxon>Bacteria</taxon>
        <taxon>Pseudomonadati</taxon>
        <taxon>Campylobacterota</taxon>
        <taxon>Epsilonproteobacteria</taxon>
        <taxon>Campylobacterales</taxon>
        <taxon>Sulfurimonadaceae</taxon>
        <taxon>Sulfurimonas</taxon>
    </lineage>
</organism>
<reference evidence="6 7" key="1">
    <citation type="submission" date="2019-06" db="EMBL/GenBank/DDBJ databases">
        <title>Sulfurimonas gotlandica sp. nov., a chemoautotrophic and psychrotolerant epsilonproteobacterium isolated from a pelagic redoxcline, and an emended description of the genus Sulfurimonas.</title>
        <authorList>
            <person name="Wang S."/>
            <person name="Jiang L."/>
            <person name="Shao Z."/>
        </authorList>
    </citation>
    <scope>NUCLEOTIDE SEQUENCE [LARGE SCALE GENOMIC DNA]</scope>
    <source>
        <strain evidence="6 7">B2</strain>
    </source>
</reference>
<dbReference type="CDD" id="cd00077">
    <property type="entry name" value="HDc"/>
    <property type="match status" value="1"/>
</dbReference>
<protein>
    <submittedName>
        <fullName evidence="6">PAS domain S-box protein</fullName>
    </submittedName>
</protein>
<keyword evidence="1" id="KW-0175">Coiled coil</keyword>
<dbReference type="AlphaFoldDB" id="A0A7M1ATL5"/>
<dbReference type="PROSITE" id="PS50112">
    <property type="entry name" value="PAS"/>
    <property type="match status" value="4"/>
</dbReference>
<dbReference type="InterPro" id="IPR000700">
    <property type="entry name" value="PAS-assoc_C"/>
</dbReference>
<feature type="domain" description="PAS" evidence="2">
    <location>
        <begin position="264"/>
        <end position="334"/>
    </location>
</feature>
<sequence>MMEVTNAQQIEQALHEWVSALDVLDDAIFVHDHEYRILRCNRAYQHLAELPFKEIISQPYFKIFPKLDAPLRACYSSIHNDSTDEHEEDILVGGTLYRSRSHTIFDEKGKYCYSIHVLQDITKEQADEEKLKQNEKFIKTVLNNLPIGVAVNTVHPEVKFTYMNDNFPKLYRTTQEALKNPDDFWTAAYEDADFREKIKKKVLEDCKSGKPTCMRWSDVPLTRKGEKTTYISAQNIPLSDMDSIISLVWDVTERKEMEDLLRSEKRFSDKIIESIPDVFFLLDGEGKLERWNNKIETLFGMTPEELKHREALFFIHEADRTEIAGKIEETLEVGHSIVETRLMTIEGVRDYKFTSKRITTPKGKGIIGIGFDMTKRKKMELQLERERDFSNRLIDTAPVIVLLLDQTGHIVKYNRYTEQISGYPLEEVQGKEWFSIFLPEENREKTKEIFLEAINELDSQGQIDTMLTRSGEELHIEWYSKTIKDAKGRTEGLLAIGMDVTEQQKTQERLELFHTLFEHSKDSVEIIEPGTLKLLDVNETNCRELGYSREELLEMTIYDIDPTVTPEVSKSIEEKIQKEGNLTFESVHKRRDGSTFPVEISLSLNNLGHPYLLSIARDISERKEAEEHLKESEEKFRTITASAQDAILMIDAKGDISYWNEAAERVLGYSADEAVGTNLHNLIAPERFMDAHLKGFKEFQHTGEGAAIGKTVELAAIKKDGTEFPVELSMSSILRKDGWGAIGIIRDISERKASESAINRANRALKTLSAGNLALVHATSEDELLKEVTRVIVETGGYSLAVVDYAEDGPEKRLNPVAWHGFSGEEYWLNDLCWKEMEKGILPAGAAVREGVTQIFRDISDPLTCPNWREASMEHGYVSHISLPLFDGKKPFGALSIYSSQEESFDEEEIHLLEELANDLAYGIQNQRTRAASEKHEEILREGLEQTILAISATVESRDPYTAGHQKRVAELAVAIAEEMGLDQDEIEGIRFAAIIHDLGKIHIPAEILAKPGRLTDIEFMLIQTHPQAGYDIIKDVHFPWPIAQYVLQHHEHMDGSGYPQGLKADEILLGAKIISVADVIEAISSHRPYRSALGIQLALDEVVKGRGTHYDTAVVDACMKLFNKKKFTFNTESSMHSS</sequence>
<dbReference type="PANTHER" id="PTHR43155:SF2">
    <property type="entry name" value="CYCLIC DI-GMP PHOSPHODIESTERASE PA4108"/>
    <property type="match status" value="1"/>
</dbReference>
<accession>A0A7M1ATL5</accession>
<feature type="domain" description="HD-GYP" evidence="5">
    <location>
        <begin position="940"/>
        <end position="1135"/>
    </location>
</feature>
<evidence type="ECO:0000259" key="2">
    <source>
        <dbReference type="PROSITE" id="PS50112"/>
    </source>
</evidence>
<dbReference type="InterPro" id="IPR037522">
    <property type="entry name" value="HD_GYP_dom"/>
</dbReference>
<dbReference type="Gene3D" id="1.10.3210.10">
    <property type="entry name" value="Hypothetical protein af1432"/>
    <property type="match status" value="1"/>
</dbReference>
<feature type="domain" description="PAC" evidence="3">
    <location>
        <begin position="710"/>
        <end position="760"/>
    </location>
</feature>
<dbReference type="SUPFAM" id="SSF55781">
    <property type="entry name" value="GAF domain-like"/>
    <property type="match status" value="1"/>
</dbReference>
<keyword evidence="7" id="KW-1185">Reference proteome</keyword>
<evidence type="ECO:0000256" key="1">
    <source>
        <dbReference type="SAM" id="Coils"/>
    </source>
</evidence>
<dbReference type="InterPro" id="IPR006674">
    <property type="entry name" value="HD_domain"/>
</dbReference>
<proteinExistence type="predicted"/>
<evidence type="ECO:0000313" key="7">
    <source>
        <dbReference type="Proteomes" id="UP000593910"/>
    </source>
</evidence>
<feature type="domain" description="HD" evidence="4">
    <location>
        <begin position="962"/>
        <end position="1084"/>
    </location>
</feature>
<dbReference type="PROSITE" id="PS51832">
    <property type="entry name" value="HD_GYP"/>
    <property type="match status" value="1"/>
</dbReference>
<dbReference type="SMART" id="SM00091">
    <property type="entry name" value="PAS"/>
    <property type="match status" value="6"/>
</dbReference>
<dbReference type="InterPro" id="IPR013656">
    <property type="entry name" value="PAS_4"/>
</dbReference>
<dbReference type="CDD" id="cd00130">
    <property type="entry name" value="PAS"/>
    <property type="match status" value="5"/>
</dbReference>
<feature type="coiled-coil region" evidence="1">
    <location>
        <begin position="615"/>
        <end position="642"/>
    </location>
</feature>
<dbReference type="GO" id="GO:0006355">
    <property type="term" value="P:regulation of DNA-templated transcription"/>
    <property type="evidence" value="ECO:0007669"/>
    <property type="project" value="InterPro"/>
</dbReference>
<evidence type="ECO:0000259" key="4">
    <source>
        <dbReference type="PROSITE" id="PS51831"/>
    </source>
</evidence>
<evidence type="ECO:0000259" key="5">
    <source>
        <dbReference type="PROSITE" id="PS51832"/>
    </source>
</evidence>
<feature type="domain" description="PAC" evidence="3">
    <location>
        <begin position="582"/>
        <end position="631"/>
    </location>
</feature>
<dbReference type="PROSITE" id="PS50113">
    <property type="entry name" value="PAC"/>
    <property type="match status" value="3"/>
</dbReference>